<gene>
    <name evidence="1" type="ORF">LARSCL_LOCUS9094</name>
</gene>
<reference evidence="1 2" key="1">
    <citation type="submission" date="2024-04" db="EMBL/GenBank/DDBJ databases">
        <authorList>
            <person name="Rising A."/>
            <person name="Reimegard J."/>
            <person name="Sonavane S."/>
            <person name="Akerstrom W."/>
            <person name="Nylinder S."/>
            <person name="Hedman E."/>
            <person name="Kallberg Y."/>
        </authorList>
    </citation>
    <scope>NUCLEOTIDE SEQUENCE [LARGE SCALE GENOMIC DNA]</scope>
</reference>
<comment type="caution">
    <text evidence="1">The sequence shown here is derived from an EMBL/GenBank/DDBJ whole genome shotgun (WGS) entry which is preliminary data.</text>
</comment>
<keyword evidence="2" id="KW-1185">Reference proteome</keyword>
<protein>
    <submittedName>
        <fullName evidence="1">Uncharacterized protein</fullName>
    </submittedName>
</protein>
<name>A0AAV2A0U8_9ARAC</name>
<sequence length="88" mass="9954">MEEDPQQPIGHAPQITTRLLKVLEEKKIAPMKRIVGGWTEEIGPGVDVELSACYLRSTLVLEERCCDMTSFRWACFGARSWTSDWSPA</sequence>
<dbReference type="EMBL" id="CAXIEN010000100">
    <property type="protein sequence ID" value="CAL1277221.1"/>
    <property type="molecule type" value="Genomic_DNA"/>
</dbReference>
<dbReference type="AlphaFoldDB" id="A0AAV2A0U8"/>
<accession>A0AAV2A0U8</accession>
<organism evidence="1 2">
    <name type="scientific">Larinioides sclopetarius</name>
    <dbReference type="NCBI Taxonomy" id="280406"/>
    <lineage>
        <taxon>Eukaryota</taxon>
        <taxon>Metazoa</taxon>
        <taxon>Ecdysozoa</taxon>
        <taxon>Arthropoda</taxon>
        <taxon>Chelicerata</taxon>
        <taxon>Arachnida</taxon>
        <taxon>Araneae</taxon>
        <taxon>Araneomorphae</taxon>
        <taxon>Entelegynae</taxon>
        <taxon>Araneoidea</taxon>
        <taxon>Araneidae</taxon>
        <taxon>Larinioides</taxon>
    </lineage>
</organism>
<evidence type="ECO:0000313" key="1">
    <source>
        <dbReference type="EMBL" id="CAL1277221.1"/>
    </source>
</evidence>
<dbReference type="Proteomes" id="UP001497382">
    <property type="component" value="Unassembled WGS sequence"/>
</dbReference>
<evidence type="ECO:0000313" key="2">
    <source>
        <dbReference type="Proteomes" id="UP001497382"/>
    </source>
</evidence>
<proteinExistence type="predicted"/>